<proteinExistence type="inferred from homology"/>
<dbReference type="PROSITE" id="PS51746">
    <property type="entry name" value="PPM_2"/>
    <property type="match status" value="1"/>
</dbReference>
<comment type="caution">
    <text evidence="8">The sequence shown here is derived from an EMBL/GenBank/DDBJ whole genome shotgun (WGS) entry which is preliminary data.</text>
</comment>
<dbReference type="InterPro" id="IPR001727">
    <property type="entry name" value="GDT1-like"/>
</dbReference>
<keyword evidence="4 6" id="KW-1133">Transmembrane helix</keyword>
<accession>A0AAW1R0K7</accession>
<evidence type="ECO:0000313" key="9">
    <source>
        <dbReference type="Proteomes" id="UP001445335"/>
    </source>
</evidence>
<dbReference type="InterPro" id="IPR001932">
    <property type="entry name" value="PPM-type_phosphatase-like_dom"/>
</dbReference>
<sequence>MQHASPVMLFVSRLVQKAVLEREEVPASSNGSSSPRAPQLTLRIGAKVIPHPAKVDYGGEDAFFISSVGGGAFGVADGVGGWQESGINPAEYSRTFMRLAHAYLEGRDVAPLSRATRTVSAANLGDSGFLLVRDGRPFFKSPVLQHHFDCPYQFGACPEFTGASDYAEDAAAFELPVQPGDVIVVGTDGLWDNVPEQDVLPLLPDAGEGALQSAGAIAALAAQRGADPGYESPYSREALRQGLDLAWWQKLAGASLRDGRLELGSLRGGKMDDVTVLVAIVVEEDPPPEPASIDPAPDTESTALADVCVTPAIAIPDTARAVPLPFLFVVLLEMKNSLAQGLEGEELRSVVGMLCSAERACGQADGGAEGSRAEADESVVFEIEVEIAGRELPSTADATAAVGSHAAEEPPADTDLLPAFVKSFVMIIVTEVGDETFIIAAIMAMRHPRVVVYAGAMTALIFMTIISTALGYVLPNLISRKATHHAASVLYTIFGVRLLWIAWRSKPQESNQEEVEEVEAKLTEAEHSHSAVRAFFAQFCTPVFLEALILTFLGEWGDRSQIATITLAAVYNPVGVTAGAIFGHLLCTGTAVVGGQLLAMRISQRTVAISGGVMFLLFAVNSVLTSAE</sequence>
<dbReference type="GO" id="GO:0005384">
    <property type="term" value="F:manganese ion transmembrane transporter activity"/>
    <property type="evidence" value="ECO:0007669"/>
    <property type="project" value="TreeGrafter"/>
</dbReference>
<evidence type="ECO:0000256" key="5">
    <source>
        <dbReference type="ARBA" id="ARBA00023136"/>
    </source>
</evidence>
<dbReference type="GO" id="GO:0032472">
    <property type="term" value="P:Golgi calcium ion transport"/>
    <property type="evidence" value="ECO:0007669"/>
    <property type="project" value="TreeGrafter"/>
</dbReference>
<dbReference type="GO" id="GO:0016020">
    <property type="term" value="C:membrane"/>
    <property type="evidence" value="ECO:0007669"/>
    <property type="project" value="UniProtKB-SubCell"/>
</dbReference>
<feature type="transmembrane region" description="Helical" evidence="6">
    <location>
        <begin position="450"/>
        <end position="474"/>
    </location>
</feature>
<keyword evidence="5 6" id="KW-0472">Membrane</keyword>
<evidence type="ECO:0000256" key="3">
    <source>
        <dbReference type="ARBA" id="ARBA00022692"/>
    </source>
</evidence>
<dbReference type="Pfam" id="PF01169">
    <property type="entry name" value="GDT1"/>
    <property type="match status" value="2"/>
</dbReference>
<dbReference type="PANTHER" id="PTHR12608:SF9">
    <property type="entry name" value="GDT1-LIKE PROTEIN 3"/>
    <property type="match status" value="1"/>
</dbReference>
<feature type="domain" description="PPM-type phosphatase" evidence="7">
    <location>
        <begin position="43"/>
        <end position="281"/>
    </location>
</feature>
<evidence type="ECO:0000256" key="6">
    <source>
        <dbReference type="SAM" id="Phobius"/>
    </source>
</evidence>
<protein>
    <recommendedName>
        <fullName evidence="7">PPM-type phosphatase domain-containing protein</fullName>
    </recommendedName>
</protein>
<organism evidence="8 9">
    <name type="scientific">Elliptochloris bilobata</name>
    <dbReference type="NCBI Taxonomy" id="381761"/>
    <lineage>
        <taxon>Eukaryota</taxon>
        <taxon>Viridiplantae</taxon>
        <taxon>Chlorophyta</taxon>
        <taxon>core chlorophytes</taxon>
        <taxon>Trebouxiophyceae</taxon>
        <taxon>Trebouxiophyceae incertae sedis</taxon>
        <taxon>Elliptochloris clade</taxon>
        <taxon>Elliptochloris</taxon>
    </lineage>
</organism>
<dbReference type="GO" id="GO:0032468">
    <property type="term" value="P:Golgi calcium ion homeostasis"/>
    <property type="evidence" value="ECO:0007669"/>
    <property type="project" value="TreeGrafter"/>
</dbReference>
<dbReference type="AlphaFoldDB" id="A0AAW1R0K7"/>
<reference evidence="8 9" key="1">
    <citation type="journal article" date="2024" name="Nat. Commun.">
        <title>Phylogenomics reveals the evolutionary origins of lichenization in chlorophyte algae.</title>
        <authorList>
            <person name="Puginier C."/>
            <person name="Libourel C."/>
            <person name="Otte J."/>
            <person name="Skaloud P."/>
            <person name="Haon M."/>
            <person name="Grisel S."/>
            <person name="Petersen M."/>
            <person name="Berrin J.G."/>
            <person name="Delaux P.M."/>
            <person name="Dal Grande F."/>
            <person name="Keller J."/>
        </authorList>
    </citation>
    <scope>NUCLEOTIDE SEQUENCE [LARGE SCALE GENOMIC DNA]</scope>
    <source>
        <strain evidence="8 9">SAG 245.80</strain>
    </source>
</reference>
<comment type="subcellular location">
    <subcellularLocation>
        <location evidence="1">Membrane</location>
        <topology evidence="1">Multi-pass membrane protein</topology>
    </subcellularLocation>
</comment>
<dbReference type="Gene3D" id="3.60.40.10">
    <property type="entry name" value="PPM-type phosphatase domain"/>
    <property type="match status" value="1"/>
</dbReference>
<evidence type="ECO:0000256" key="2">
    <source>
        <dbReference type="ARBA" id="ARBA00009190"/>
    </source>
</evidence>
<feature type="transmembrane region" description="Helical" evidence="6">
    <location>
        <begin position="606"/>
        <end position="624"/>
    </location>
</feature>
<feature type="transmembrane region" description="Helical" evidence="6">
    <location>
        <begin position="574"/>
        <end position="594"/>
    </location>
</feature>
<dbReference type="EMBL" id="JALJOU010000058">
    <property type="protein sequence ID" value="KAK9827359.1"/>
    <property type="molecule type" value="Genomic_DNA"/>
</dbReference>
<keyword evidence="3 6" id="KW-0812">Transmembrane</keyword>
<dbReference type="PANTHER" id="PTHR12608">
    <property type="entry name" value="TRANSMEMBRANE PROTEIN HTP-1 RELATED"/>
    <property type="match status" value="1"/>
</dbReference>
<dbReference type="GO" id="GO:0005794">
    <property type="term" value="C:Golgi apparatus"/>
    <property type="evidence" value="ECO:0007669"/>
    <property type="project" value="TreeGrafter"/>
</dbReference>
<evidence type="ECO:0000259" key="7">
    <source>
        <dbReference type="PROSITE" id="PS51746"/>
    </source>
</evidence>
<evidence type="ECO:0000256" key="1">
    <source>
        <dbReference type="ARBA" id="ARBA00004141"/>
    </source>
</evidence>
<name>A0AAW1R0K7_9CHLO</name>
<comment type="similarity">
    <text evidence="2">Belongs to the GDT1 family.</text>
</comment>
<keyword evidence="9" id="KW-1185">Reference proteome</keyword>
<dbReference type="Proteomes" id="UP001445335">
    <property type="component" value="Unassembled WGS sequence"/>
</dbReference>
<dbReference type="GO" id="GO:0015085">
    <property type="term" value="F:calcium ion transmembrane transporter activity"/>
    <property type="evidence" value="ECO:0007669"/>
    <property type="project" value="TreeGrafter"/>
</dbReference>
<feature type="transmembrane region" description="Helical" evidence="6">
    <location>
        <begin position="486"/>
        <end position="503"/>
    </location>
</feature>
<gene>
    <name evidence="8" type="ORF">WJX81_000872</name>
</gene>
<evidence type="ECO:0000256" key="4">
    <source>
        <dbReference type="ARBA" id="ARBA00022989"/>
    </source>
</evidence>
<dbReference type="SUPFAM" id="SSF81606">
    <property type="entry name" value="PP2C-like"/>
    <property type="match status" value="1"/>
</dbReference>
<dbReference type="InterPro" id="IPR036457">
    <property type="entry name" value="PPM-type-like_dom_sf"/>
</dbReference>
<evidence type="ECO:0000313" key="8">
    <source>
        <dbReference type="EMBL" id="KAK9827359.1"/>
    </source>
</evidence>
<feature type="transmembrane region" description="Helical" evidence="6">
    <location>
        <begin position="535"/>
        <end position="554"/>
    </location>
</feature>